<name>L9VPQ5_9EURY</name>
<keyword evidence="2" id="KW-1185">Reference proteome</keyword>
<proteinExistence type="predicted"/>
<dbReference type="AlphaFoldDB" id="L9VPQ5"/>
<dbReference type="EMBL" id="AOHW01000038">
    <property type="protein sequence ID" value="ELY39195.1"/>
    <property type="molecule type" value="Genomic_DNA"/>
</dbReference>
<gene>
    <name evidence="1" type="ORF">C496_15097</name>
</gene>
<evidence type="ECO:0000313" key="1">
    <source>
        <dbReference type="EMBL" id="ELY39195.1"/>
    </source>
</evidence>
<sequence>MVDTAVVSFSHRIARSVIGSPVRSSVARSLVRSSVVGRSFARSVVESLDVPTYIYARSEDTV</sequence>
<dbReference type="Proteomes" id="UP000011599">
    <property type="component" value="Unassembled WGS sequence"/>
</dbReference>
<evidence type="ECO:0000313" key="2">
    <source>
        <dbReference type="Proteomes" id="UP000011599"/>
    </source>
</evidence>
<accession>L9VPQ5</accession>
<organism evidence="1 2">
    <name type="scientific">Natronorubrum tibetense GA33</name>
    <dbReference type="NCBI Taxonomy" id="1114856"/>
    <lineage>
        <taxon>Archaea</taxon>
        <taxon>Methanobacteriati</taxon>
        <taxon>Methanobacteriota</taxon>
        <taxon>Stenosarchaea group</taxon>
        <taxon>Halobacteria</taxon>
        <taxon>Halobacteriales</taxon>
        <taxon>Natrialbaceae</taxon>
        <taxon>Natronorubrum</taxon>
    </lineage>
</organism>
<protein>
    <submittedName>
        <fullName evidence="1">Uncharacterized protein</fullName>
    </submittedName>
</protein>
<comment type="caution">
    <text evidence="1">The sequence shown here is derived from an EMBL/GenBank/DDBJ whole genome shotgun (WGS) entry which is preliminary data.</text>
</comment>
<reference evidence="1 2" key="1">
    <citation type="journal article" date="2014" name="PLoS Genet.">
        <title>Phylogenetically driven sequencing of extremely halophilic archaea reveals strategies for static and dynamic osmo-response.</title>
        <authorList>
            <person name="Becker E.A."/>
            <person name="Seitzer P.M."/>
            <person name="Tritt A."/>
            <person name="Larsen D."/>
            <person name="Krusor M."/>
            <person name="Yao A.I."/>
            <person name="Wu D."/>
            <person name="Madern D."/>
            <person name="Eisen J.A."/>
            <person name="Darling A.E."/>
            <person name="Facciotti M.T."/>
        </authorList>
    </citation>
    <scope>NUCLEOTIDE SEQUENCE [LARGE SCALE GENOMIC DNA]</scope>
    <source>
        <strain evidence="1 2">GA33</strain>
    </source>
</reference>